<organism evidence="1 2">
    <name type="scientific">Rhododendron molle</name>
    <name type="common">Chinese azalea</name>
    <name type="synonym">Azalea mollis</name>
    <dbReference type="NCBI Taxonomy" id="49168"/>
    <lineage>
        <taxon>Eukaryota</taxon>
        <taxon>Viridiplantae</taxon>
        <taxon>Streptophyta</taxon>
        <taxon>Embryophyta</taxon>
        <taxon>Tracheophyta</taxon>
        <taxon>Spermatophyta</taxon>
        <taxon>Magnoliopsida</taxon>
        <taxon>eudicotyledons</taxon>
        <taxon>Gunneridae</taxon>
        <taxon>Pentapetalae</taxon>
        <taxon>asterids</taxon>
        <taxon>Ericales</taxon>
        <taxon>Ericaceae</taxon>
        <taxon>Ericoideae</taxon>
        <taxon>Rhodoreae</taxon>
        <taxon>Rhododendron</taxon>
    </lineage>
</organism>
<keyword evidence="2" id="KW-1185">Reference proteome</keyword>
<reference evidence="1" key="1">
    <citation type="submission" date="2022-02" db="EMBL/GenBank/DDBJ databases">
        <title>Plant Genome Project.</title>
        <authorList>
            <person name="Zhang R.-G."/>
        </authorList>
    </citation>
    <scope>NUCLEOTIDE SEQUENCE</scope>
    <source>
        <strain evidence="1">AT1</strain>
    </source>
</reference>
<name>A0ACC0PM45_RHOML</name>
<accession>A0ACC0PM45</accession>
<protein>
    <submittedName>
        <fullName evidence="1">Uncharacterized protein</fullName>
    </submittedName>
</protein>
<gene>
    <name evidence="1" type="ORF">RHMOL_Rhmol03G0271400</name>
</gene>
<proteinExistence type="predicted"/>
<evidence type="ECO:0000313" key="1">
    <source>
        <dbReference type="EMBL" id="KAI8565583.1"/>
    </source>
</evidence>
<dbReference type="Proteomes" id="UP001062846">
    <property type="component" value="Chromosome 3"/>
</dbReference>
<sequence length="73" mass="8498">MIGRCLRTVGRRASCRNCKSRSSSRWDRGRTADRRRFRPPQPCSSFKYSISISFNFFSTAPMLPHCSHTQRSI</sequence>
<dbReference type="EMBL" id="CM046390">
    <property type="protein sequence ID" value="KAI8565583.1"/>
    <property type="molecule type" value="Genomic_DNA"/>
</dbReference>
<comment type="caution">
    <text evidence="1">The sequence shown here is derived from an EMBL/GenBank/DDBJ whole genome shotgun (WGS) entry which is preliminary data.</text>
</comment>
<evidence type="ECO:0000313" key="2">
    <source>
        <dbReference type="Proteomes" id="UP001062846"/>
    </source>
</evidence>